<dbReference type="AlphaFoldDB" id="A0A2A2MHG5"/>
<name>A0A2A2MHG5_9GAMM</name>
<dbReference type="Proteomes" id="UP000218796">
    <property type="component" value="Unassembled WGS sequence"/>
</dbReference>
<dbReference type="InterPro" id="IPR007684">
    <property type="entry name" value="Znf_Ogr/Delta"/>
</dbReference>
<proteinExistence type="predicted"/>
<organism evidence="2 3">
    <name type="scientific">Hafnia paralvei</name>
    <dbReference type="NCBI Taxonomy" id="546367"/>
    <lineage>
        <taxon>Bacteria</taxon>
        <taxon>Pseudomonadati</taxon>
        <taxon>Pseudomonadota</taxon>
        <taxon>Gammaproteobacteria</taxon>
        <taxon>Enterobacterales</taxon>
        <taxon>Hafniaceae</taxon>
        <taxon>Hafnia</taxon>
    </lineage>
</organism>
<evidence type="ECO:0000313" key="3">
    <source>
        <dbReference type="Proteomes" id="UP000218796"/>
    </source>
</evidence>
<reference evidence="2 3" key="1">
    <citation type="submission" date="2017-08" db="EMBL/GenBank/DDBJ databases">
        <title>Draft Genome Sequence of Hafnia alvei CITHA-6 Isolated from Raw Bovine Milk.</title>
        <authorList>
            <person name="Culligan E.P."/>
            <person name="Mcsweeney A."/>
            <person name="O'Doherty C."/>
            <person name="Gleeson E."/>
            <person name="O'Riordan D."/>
            <person name="Sleator R.D."/>
        </authorList>
    </citation>
    <scope>NUCLEOTIDE SEQUENCE [LARGE SCALE GENOMIC DNA]</scope>
    <source>
        <strain evidence="2 3">CITHA-6</strain>
    </source>
</reference>
<keyword evidence="3" id="KW-1185">Reference proteome</keyword>
<protein>
    <submittedName>
        <fullName evidence="2">Late control protein B</fullName>
    </submittedName>
</protein>
<dbReference type="EMBL" id="NQMS01000001">
    <property type="protein sequence ID" value="PAV98546.1"/>
    <property type="molecule type" value="Genomic_DNA"/>
</dbReference>
<evidence type="ECO:0000259" key="1">
    <source>
        <dbReference type="Pfam" id="PF04606"/>
    </source>
</evidence>
<sequence>MMRCSRCGCAAHARSSREITMETKERYHQCTNINCGHTFVTMESYIRSIMVPGVVTTAPPHPKHNQTALNF</sequence>
<comment type="caution">
    <text evidence="2">The sequence shown here is derived from an EMBL/GenBank/DDBJ whole genome shotgun (WGS) entry which is preliminary data.</text>
</comment>
<dbReference type="RefSeq" id="WP_095661446.1">
    <property type="nucleotide sequence ID" value="NZ_NQMS01000001.1"/>
</dbReference>
<feature type="domain" description="Zinc finger Ogr/Delta-type" evidence="1">
    <location>
        <begin position="3"/>
        <end position="48"/>
    </location>
</feature>
<dbReference type="Pfam" id="PF04606">
    <property type="entry name" value="Ogr_Delta"/>
    <property type="match status" value="1"/>
</dbReference>
<evidence type="ECO:0000313" key="2">
    <source>
        <dbReference type="EMBL" id="PAV98546.1"/>
    </source>
</evidence>
<gene>
    <name evidence="2" type="ORF">CJD50_03495</name>
</gene>
<dbReference type="OrthoDB" id="6895359at2"/>
<accession>A0A2A2MHG5</accession>